<reference evidence="1 2" key="1">
    <citation type="journal article" date="2005" name="Science">
        <title>The genome of the basidiomycetous yeast and human pathogen Cryptococcus neoformans.</title>
        <authorList>
            <person name="Loftus B.J."/>
            <person name="Fung E."/>
            <person name="Roncaglia P."/>
            <person name="Rowley D."/>
            <person name="Amedeo P."/>
            <person name="Bruno D."/>
            <person name="Vamathevan J."/>
            <person name="Miranda M."/>
            <person name="Anderson I.J."/>
            <person name="Fraser J.A."/>
            <person name="Allen J.E."/>
            <person name="Bosdet I.E."/>
            <person name="Brent M.R."/>
            <person name="Chiu R."/>
            <person name="Doering T.L."/>
            <person name="Donlin M.J."/>
            <person name="D'Souza C.A."/>
            <person name="Fox D.S."/>
            <person name="Grinberg V."/>
            <person name="Fu J."/>
            <person name="Fukushima M."/>
            <person name="Haas B.J."/>
            <person name="Huang J.C."/>
            <person name="Janbon G."/>
            <person name="Jones S.J."/>
            <person name="Koo H.L."/>
            <person name="Krzywinski M.I."/>
            <person name="Kwon-Chung J.K."/>
            <person name="Lengeler K.B."/>
            <person name="Maiti R."/>
            <person name="Marra M.A."/>
            <person name="Marra R.E."/>
            <person name="Mathewson C.A."/>
            <person name="Mitchell T.G."/>
            <person name="Pertea M."/>
            <person name="Riggs F.R."/>
            <person name="Salzberg S.L."/>
            <person name="Schein J.E."/>
            <person name="Shvartsbeyn A."/>
            <person name="Shin H."/>
            <person name="Shumway M."/>
            <person name="Specht C.A."/>
            <person name="Suh B.B."/>
            <person name="Tenney A."/>
            <person name="Utterback T.R."/>
            <person name="Wickes B.L."/>
            <person name="Wortman J.R."/>
            <person name="Wye N.H."/>
            <person name="Kronstad J.W."/>
            <person name="Lodge J.K."/>
            <person name="Heitman J."/>
            <person name="Davis R.W."/>
            <person name="Fraser C.M."/>
            <person name="Hyman R.W."/>
        </authorList>
    </citation>
    <scope>NUCLEOTIDE SEQUENCE [LARGE SCALE GENOMIC DNA]</scope>
    <source>
        <strain evidence="2">JEC21 / ATCC MYA-565</strain>
    </source>
</reference>
<dbReference type="AlphaFoldDB" id="A0A0S2LIY0"/>
<dbReference type="VEuPathDB" id="FungiDB:CNJ01555"/>
<dbReference type="InParanoid" id="A0A0S2LIY0"/>
<dbReference type="GeneID" id="36393063"/>
<dbReference type="Gene3D" id="3.30.420.10">
    <property type="entry name" value="Ribonuclease H-like superfamily/Ribonuclease H"/>
    <property type="match status" value="1"/>
</dbReference>
<protein>
    <recommendedName>
        <fullName evidence="3">Transposase Tc1-like domain-containing protein</fullName>
    </recommendedName>
</protein>
<accession>A0A0S2LIY0</accession>
<evidence type="ECO:0000313" key="2">
    <source>
        <dbReference type="Proteomes" id="UP000002149"/>
    </source>
</evidence>
<dbReference type="KEGG" id="cne:CNJ01555"/>
<dbReference type="Proteomes" id="UP000002149">
    <property type="component" value="Chromosome 10"/>
</dbReference>
<evidence type="ECO:0000313" key="1">
    <source>
        <dbReference type="EMBL" id="ALO60906.1"/>
    </source>
</evidence>
<keyword evidence="2" id="KW-1185">Reference proteome</keyword>
<name>A0A0S2LIY0_CRYD1</name>
<dbReference type="InterPro" id="IPR036397">
    <property type="entry name" value="RNaseH_sf"/>
</dbReference>
<gene>
    <name evidence="1" type="ordered locus">CNJ01555</name>
</gene>
<dbReference type="EMBL" id="AE017350">
    <property type="protein sequence ID" value="ALO60906.1"/>
    <property type="molecule type" value="Genomic_DNA"/>
</dbReference>
<dbReference type="GO" id="GO:0003676">
    <property type="term" value="F:nucleic acid binding"/>
    <property type="evidence" value="ECO:0007669"/>
    <property type="project" value="InterPro"/>
</dbReference>
<organism evidence="1 2">
    <name type="scientific">Cryptococcus deneoformans (strain JEC21 / ATCC MYA-565)</name>
    <name type="common">Cryptococcus neoformans var. neoformans serotype D</name>
    <dbReference type="NCBI Taxonomy" id="214684"/>
    <lineage>
        <taxon>Eukaryota</taxon>
        <taxon>Fungi</taxon>
        <taxon>Dikarya</taxon>
        <taxon>Basidiomycota</taxon>
        <taxon>Agaricomycotina</taxon>
        <taxon>Tremellomycetes</taxon>
        <taxon>Tremellales</taxon>
        <taxon>Cryptococcaceae</taxon>
        <taxon>Cryptococcus</taxon>
        <taxon>Cryptococcus neoformans species complex</taxon>
    </lineage>
</organism>
<dbReference type="RefSeq" id="XP_024514445.1">
    <property type="nucleotide sequence ID" value="XM_024658764.1"/>
</dbReference>
<evidence type="ECO:0008006" key="3">
    <source>
        <dbReference type="Google" id="ProtNLM"/>
    </source>
</evidence>
<proteinExistence type="predicted"/>
<dbReference type="PaxDb" id="214684-A0A0S2LIY0"/>
<sequence length="188" mass="21924">MLDQGQVRNLLRDFVRTPREPWSVHAKRYNVNVTTIVKVAHEHGFYRRIMRRKPYLSPKTIAKRKEWARNNVKRDWRDVVKCALELGGGITRRPRTTRHVGEAYAPQHILPTFHSGRQSLMVWGAISYYQKFPLLRLPLAPSTIKNGVRTKAESLNGPRYTEMVMSFEIGEQFWVVRGHRGQMDNSGN</sequence>
<dbReference type="STRING" id="214684.A0A0S2LIY0"/>